<dbReference type="InterPro" id="IPR019282">
    <property type="entry name" value="Glycoamylase-like_cons_dom"/>
</dbReference>
<dbReference type="GO" id="GO:0004560">
    <property type="term" value="F:alpha-L-fucosidase activity"/>
    <property type="evidence" value="ECO:0007669"/>
    <property type="project" value="InterPro"/>
</dbReference>
<dbReference type="SUPFAM" id="SSF51445">
    <property type="entry name" value="(Trans)glycosidases"/>
    <property type="match status" value="1"/>
</dbReference>
<evidence type="ECO:0000259" key="3">
    <source>
        <dbReference type="Pfam" id="PF10091"/>
    </source>
</evidence>
<dbReference type="Gene3D" id="2.60.40.1220">
    <property type="match status" value="2"/>
</dbReference>
<dbReference type="OrthoDB" id="107551at2"/>
<evidence type="ECO:0000259" key="2">
    <source>
        <dbReference type="Pfam" id="PF01120"/>
    </source>
</evidence>
<organism evidence="4 5">
    <name type="scientific">Rahnella sp. (strain Y9602)</name>
    <dbReference type="NCBI Taxonomy" id="2703885"/>
    <lineage>
        <taxon>Bacteria</taxon>
        <taxon>Pseudomonadati</taxon>
        <taxon>Pseudomonadota</taxon>
        <taxon>Gammaproteobacteria</taxon>
        <taxon>Enterobacterales</taxon>
        <taxon>Yersiniaceae</taxon>
        <taxon>Rahnella</taxon>
    </lineage>
</organism>
<reference evidence="5" key="1">
    <citation type="submission" date="2011-01" db="EMBL/GenBank/DDBJ databases">
        <title>Complete sequence of chromosome of Rahnella sp. Y9602.</title>
        <authorList>
            <consortium name="US DOE Joint Genome Institute"/>
            <person name="Lucas S."/>
            <person name="Copeland A."/>
            <person name="Lapidus A."/>
            <person name="Cheng J.-F."/>
            <person name="Goodwin L."/>
            <person name="Pitluck S."/>
            <person name="Lu M."/>
            <person name="Detter J.C."/>
            <person name="Han C."/>
            <person name="Tapia R."/>
            <person name="Land M."/>
            <person name="Hauser L."/>
            <person name="Kyrpides N."/>
            <person name="Ivanova N."/>
            <person name="Ovchinnikova G."/>
            <person name="Pagani I."/>
            <person name="Sobecky P.A."/>
            <person name="Martinez R.J."/>
            <person name="Woyke T."/>
        </authorList>
    </citation>
    <scope>NUCLEOTIDE SEQUENCE [LARGE SCALE GENOMIC DNA]</scope>
    <source>
        <strain evidence="5">Y9602</strain>
    </source>
</reference>
<dbReference type="EMBL" id="CP002505">
    <property type="protein sequence ID" value="ADW74608.1"/>
    <property type="molecule type" value="Genomic_DNA"/>
</dbReference>
<sequence length="1617" mass="179192">MCSAKQDVQPEIIIQDNDPSIIYTGNWTRYTGRAYSDDGASMALYDNGKYFEYTFTGSGIGYYSEGNTDQGEIDFYLDGVLHGTATTKTSTRQYSDLIYYITDISPGEHTFKGVKKNGSWMLLDQLKVYNDAALTAEVEQFLGAGSEGTARLQFNQSLDSQSGTEPGNYQLNNGASVISVTLSNDRKTADLTITGLTTQTDYTLTLSQISNQILTTTVQNQTFTLNYTALPAEQVYDDPVADIVYAGKWTHSTNRTQSIFYHTTSYTQSNNSATFTLNFIGTGISYIAESSSDQGDVEIYIDGVSQGRISTWSSTHLDSHILYQKVDLPFGSHTIQGIKRSGSYAHLDALKVYNAGDLEIVETTTDSNNNILVTFNQALDSTSALTLTNSVLDNSGVIQSVALDDLKTTLTLNVPDLQTGIPYTLTFHGFKNEILTKDFADIQATFTYNQGMKYYYTFDDETDGAFLETINNQRSAISQGQAPSLVTAKLNNGIDFASGQPGYIDLGVLDCLQYSAFTVEAWIYPRSTAMSMIVSQDTRNNNNQRWQLYTQDNQLVCTMSNDTNSTSFTLKTKSFIPLNAWTHVAILRQGDEYALAVNGNMAMTGGSNVVQTNVTTSVKVGGRLDTNGAVTDAFDGIIDEVKFFDSQISPQTLSGHYRQLADTNFNLQASNGTLKAAFVHPQSVEPVLSDFQTHLKVNSEMRVGLPITGFVWDAASNTATLSFTPLELAAVEQNIIFTVRYRELPVDADFSLEPTTIAAPSLSSLVLNGSLLTREILRPDYLFTDPGGFAENGSEYLWEVAGSTTGPFSTINGLHTRTMMLLPEHNGKYIRVTVTPRNERLCFGESQSVIVGPVVARSGNPRTDWFRNAHYGVSHHFLPNYLNLSSDIPQDEKWQPGESWDDFLSTFDVQAYAKAVSETGAGFVLLTMDQHAGYNLGPNKTHDAILDIEPGVRSAIRDLPLEMAQELAKYDIKLMLYMMGYAPAKASLVYYDDDANQHSPDRWGDMLVPHLYECSPFDNVITSETTRMNYAVVREFGERYGDLLAGWWFDGMWNNYTDMSQPYNINDVVDGSRAGNPDRIVTGIGVHTLTYTDYSAGESYGSKNAEGNYVMTDLPDTRWDSNDGYHQWFRWIALGNQAVNAGWGAMGSSDTGKHYDTDALAQWVKDVAARDGVACMDIRINRFGELDPIVSQQLAAVNAAVYPSLDDEQLLDKVQQTTLRYFWDYAHPTSGLAFERLYRNSDAGPDEPIAIGGSGFGIMGILVAIERGFVSREDGYDRINKMVDFLGGPTTRYKGAWPHWINGSTGATIPFGSDDNGADLVETSYMVQGLLTARQYFNDTALTDKINALWHDIDWNYFTNNSNSLYWHIDKDLQFTMGMKITGWNEAMITYLLAIASPTHAIDPALWKSGWSQGSYNNKNKVYYDITLPIGPTMGGPMFFMHYSFLGFDPRNLRDSANNVNYFQQGEAQSQIQQAYSIDNPGGFNGYAENYWGLTSGYGPAGYASHDPTSDDGTITLTAALCDLPYLPEASMAALRHFYDDLGNALWTEKCGFIDGVNLSKNWYSDGYLAIDQGPIIGMIENHRSGLLWRYFMTCPEIQQALSLIGFVDDDIPPRES</sequence>
<gene>
    <name evidence="4" type="ordered locus">Rahaq_3014</name>
</gene>
<dbReference type="InterPro" id="IPR014755">
    <property type="entry name" value="Cu-Rt/internalin_Ig-like"/>
</dbReference>
<dbReference type="Pfam" id="PF13385">
    <property type="entry name" value="Laminin_G_3"/>
    <property type="match status" value="1"/>
</dbReference>
<dbReference type="Gene3D" id="3.20.20.80">
    <property type="entry name" value="Glycosidases"/>
    <property type="match status" value="1"/>
</dbReference>
<dbReference type="InterPro" id="IPR017853">
    <property type="entry name" value="GH"/>
</dbReference>
<dbReference type="HOGENOM" id="CLU_243675_0_0_6"/>
<dbReference type="Pfam" id="PF10091">
    <property type="entry name" value="Glycoamylase"/>
    <property type="match status" value="1"/>
</dbReference>
<dbReference type="Gene3D" id="1.50.10.140">
    <property type="match status" value="1"/>
</dbReference>
<keyword evidence="1" id="KW-0732">Signal</keyword>
<dbReference type="InterPro" id="IPR057739">
    <property type="entry name" value="Glyco_hydro_29_N"/>
</dbReference>
<dbReference type="InterPro" id="IPR013320">
    <property type="entry name" value="ConA-like_dom_sf"/>
</dbReference>
<dbReference type="Proteomes" id="UP000007257">
    <property type="component" value="Chromosome"/>
</dbReference>
<protein>
    <submittedName>
        <fullName evidence="4">Uncharacterized protein</fullName>
    </submittedName>
</protein>
<evidence type="ECO:0000256" key="1">
    <source>
        <dbReference type="ARBA" id="ARBA00022729"/>
    </source>
</evidence>
<dbReference type="Gene3D" id="2.60.120.260">
    <property type="entry name" value="Galactose-binding domain-like"/>
    <property type="match status" value="2"/>
</dbReference>
<reference evidence="4 5" key="2">
    <citation type="journal article" date="2012" name="J. Bacteriol.">
        <title>Complete Genome Sequence of Rahnella sp. Strain Y9602, a Gammaproteobacterium Isolate from Metal- and Radionuclide-Contaminated Soil.</title>
        <authorList>
            <person name="Martinez R.J."/>
            <person name="Bruce D."/>
            <person name="Detter C."/>
            <person name="Goodwin L.A."/>
            <person name="Han J."/>
            <person name="Han C.S."/>
            <person name="Held B."/>
            <person name="Land M.L."/>
            <person name="Mikhailova N."/>
            <person name="Nolan M."/>
            <person name="Pennacchio L."/>
            <person name="Pitluck S."/>
            <person name="Tapia R."/>
            <person name="Woyke T."/>
            <person name="Sobecky P.A."/>
        </authorList>
    </citation>
    <scope>NUCLEOTIDE SEQUENCE [LARGE SCALE GENOMIC DNA]</scope>
    <source>
        <strain evidence="4 5">Y9602</strain>
    </source>
</reference>
<name>A0A0H3FI52_RAHSY</name>
<feature type="domain" description="Glycoside hydrolase family 29 N-terminal" evidence="2">
    <location>
        <begin position="896"/>
        <end position="1195"/>
    </location>
</feature>
<evidence type="ECO:0000313" key="4">
    <source>
        <dbReference type="EMBL" id="ADW74608.1"/>
    </source>
</evidence>
<feature type="domain" description="Glycoamylase-like" evidence="3">
    <location>
        <begin position="1380"/>
        <end position="1596"/>
    </location>
</feature>
<dbReference type="Gene3D" id="2.60.120.200">
    <property type="match status" value="1"/>
</dbReference>
<dbReference type="KEGG" id="rah:Rahaq_3014"/>
<dbReference type="eggNOG" id="COG3669">
    <property type="taxonomic scope" value="Bacteria"/>
</dbReference>
<dbReference type="eggNOG" id="COG5368">
    <property type="taxonomic scope" value="Bacteria"/>
</dbReference>
<evidence type="ECO:0000313" key="5">
    <source>
        <dbReference type="Proteomes" id="UP000007257"/>
    </source>
</evidence>
<dbReference type="Pfam" id="PF01120">
    <property type="entry name" value="Alpha_L_fucos"/>
    <property type="match status" value="1"/>
</dbReference>
<proteinExistence type="predicted"/>
<dbReference type="SUPFAM" id="SSF49899">
    <property type="entry name" value="Concanavalin A-like lectins/glucanases"/>
    <property type="match status" value="1"/>
</dbReference>
<accession>A0A0H3FI52</accession>
<dbReference type="GO" id="GO:0005975">
    <property type="term" value="P:carbohydrate metabolic process"/>
    <property type="evidence" value="ECO:0007669"/>
    <property type="project" value="InterPro"/>
</dbReference>